<evidence type="ECO:0000256" key="6">
    <source>
        <dbReference type="ARBA" id="ARBA00023170"/>
    </source>
</evidence>
<reference evidence="11" key="1">
    <citation type="submission" date="2025-05" db="UniProtKB">
        <authorList>
            <consortium name="RefSeq"/>
        </authorList>
    </citation>
    <scope>NUCLEOTIDE SEQUENCE [LARGE SCALE GENOMIC DNA]</scope>
</reference>
<feature type="transmembrane region" description="Helical" evidence="9">
    <location>
        <begin position="129"/>
        <end position="147"/>
    </location>
</feature>
<feature type="domain" description="G-protein coupled receptors family 1 profile" evidence="10">
    <location>
        <begin position="64"/>
        <end position="173"/>
    </location>
</feature>
<dbReference type="PANTHER" id="PTHR24238:SF47">
    <property type="entry name" value="ECDYSTEROIDS_DOPAMINE RECEPTOR-RELATED"/>
    <property type="match status" value="1"/>
</dbReference>
<organism evidence="11 12">
    <name type="scientific">Hydra vulgaris</name>
    <name type="common">Hydra</name>
    <name type="synonym">Hydra attenuata</name>
    <dbReference type="NCBI Taxonomy" id="6087"/>
    <lineage>
        <taxon>Eukaryota</taxon>
        <taxon>Metazoa</taxon>
        <taxon>Cnidaria</taxon>
        <taxon>Hydrozoa</taxon>
        <taxon>Hydroidolina</taxon>
        <taxon>Anthoathecata</taxon>
        <taxon>Aplanulata</taxon>
        <taxon>Hydridae</taxon>
        <taxon>Hydra</taxon>
    </lineage>
</organism>
<evidence type="ECO:0000256" key="4">
    <source>
        <dbReference type="ARBA" id="ARBA00023040"/>
    </source>
</evidence>
<evidence type="ECO:0000256" key="3">
    <source>
        <dbReference type="ARBA" id="ARBA00022989"/>
    </source>
</evidence>
<dbReference type="PANTHER" id="PTHR24238">
    <property type="entry name" value="G-PROTEIN COUPLED RECEPTOR"/>
    <property type="match status" value="1"/>
</dbReference>
<comment type="subcellular location">
    <subcellularLocation>
        <location evidence="1">Membrane</location>
        <topology evidence="1">Multi-pass membrane protein</topology>
    </subcellularLocation>
</comment>
<evidence type="ECO:0000256" key="8">
    <source>
        <dbReference type="RuleBase" id="RU000688"/>
    </source>
</evidence>
<dbReference type="PROSITE" id="PS50262">
    <property type="entry name" value="G_PROTEIN_RECEP_F1_2"/>
    <property type="match status" value="1"/>
</dbReference>
<evidence type="ECO:0000256" key="2">
    <source>
        <dbReference type="ARBA" id="ARBA00022692"/>
    </source>
</evidence>
<gene>
    <name evidence="12" type="primary">LOC101237929</name>
</gene>
<dbReference type="Gene3D" id="1.20.1070.10">
    <property type="entry name" value="Rhodopsin 7-helix transmembrane proteins"/>
    <property type="match status" value="1"/>
</dbReference>
<keyword evidence="11" id="KW-1185">Reference proteome</keyword>
<proteinExistence type="inferred from homology"/>
<evidence type="ECO:0000256" key="7">
    <source>
        <dbReference type="ARBA" id="ARBA00023224"/>
    </source>
</evidence>
<keyword evidence="6 8" id="KW-0675">Receptor</keyword>
<dbReference type="PRINTS" id="PR00237">
    <property type="entry name" value="GPCRRHODOPSN"/>
</dbReference>
<keyword evidence="4 8" id="KW-0297">G-protein coupled receptor</keyword>
<evidence type="ECO:0000313" key="11">
    <source>
        <dbReference type="Proteomes" id="UP001652625"/>
    </source>
</evidence>
<dbReference type="PROSITE" id="PS00237">
    <property type="entry name" value="G_PROTEIN_RECEP_F1_1"/>
    <property type="match status" value="1"/>
</dbReference>
<feature type="transmembrane region" description="Helical" evidence="9">
    <location>
        <begin position="86"/>
        <end position="109"/>
    </location>
</feature>
<keyword evidence="7 8" id="KW-0807">Transducer</keyword>
<keyword evidence="2 8" id="KW-0812">Transmembrane</keyword>
<dbReference type="SUPFAM" id="SSF81321">
    <property type="entry name" value="Family A G protein-coupled receptor-like"/>
    <property type="match status" value="1"/>
</dbReference>
<evidence type="ECO:0000256" key="1">
    <source>
        <dbReference type="ARBA" id="ARBA00004141"/>
    </source>
</evidence>
<evidence type="ECO:0000259" key="10">
    <source>
        <dbReference type="PROSITE" id="PS50262"/>
    </source>
</evidence>
<sequence length="173" mass="19441">MFRVFYIKLILKNNSATMITSTTVLNSTIATSSTPIWFPVRDITLSEWCIVVSFALILSTGVLGNAFVIYVFGYKRKSNRRSTTELLIFYLGIIDFLSSLLNPSLYIYWTLTNYRRWDFGYLGCQIIPSLGPIMTSASCGVLLIIAVDRYIAIVAPFSGELTPKTVTIAFFLT</sequence>
<dbReference type="InterPro" id="IPR000276">
    <property type="entry name" value="GPCR_Rhodpsn"/>
</dbReference>
<dbReference type="Proteomes" id="UP001652625">
    <property type="component" value="Chromosome 01"/>
</dbReference>
<evidence type="ECO:0000313" key="12">
    <source>
        <dbReference type="RefSeq" id="XP_065643862.1"/>
    </source>
</evidence>
<keyword evidence="3 9" id="KW-1133">Transmembrane helix</keyword>
<name>A0ABM4B4V9_HYDVU</name>
<keyword evidence="5 9" id="KW-0472">Membrane</keyword>
<dbReference type="InterPro" id="IPR017452">
    <property type="entry name" value="GPCR_Rhodpsn_7TM"/>
</dbReference>
<reference evidence="12" key="2">
    <citation type="submission" date="2025-08" db="UniProtKB">
        <authorList>
            <consortium name="RefSeq"/>
        </authorList>
    </citation>
    <scope>IDENTIFICATION</scope>
</reference>
<comment type="similarity">
    <text evidence="8">Belongs to the G-protein coupled receptor 1 family.</text>
</comment>
<dbReference type="Pfam" id="PF00001">
    <property type="entry name" value="7tm_1"/>
    <property type="match status" value="1"/>
</dbReference>
<dbReference type="RefSeq" id="XP_065643862.1">
    <property type="nucleotide sequence ID" value="XM_065787790.1"/>
</dbReference>
<feature type="transmembrane region" description="Helical" evidence="9">
    <location>
        <begin position="50"/>
        <end position="74"/>
    </location>
</feature>
<protein>
    <submittedName>
        <fullName evidence="12">C5a anaphylatoxin chemotactic receptor 1 isoform X2</fullName>
    </submittedName>
</protein>
<evidence type="ECO:0000256" key="5">
    <source>
        <dbReference type="ARBA" id="ARBA00023136"/>
    </source>
</evidence>
<dbReference type="GeneID" id="101237929"/>
<evidence type="ECO:0000256" key="9">
    <source>
        <dbReference type="SAM" id="Phobius"/>
    </source>
</evidence>
<accession>A0ABM4B4V9</accession>